<keyword evidence="8" id="KW-1185">Reference proteome</keyword>
<comment type="function">
    <text evidence="1 6">Forms part of the ribosomal stalk, playing a central role in the interaction of the ribosome with GTP-bound translation factors.</text>
</comment>
<dbReference type="PANTHER" id="PTHR11560">
    <property type="entry name" value="39S RIBOSOMAL PROTEIN L10, MITOCHONDRIAL"/>
    <property type="match status" value="1"/>
</dbReference>
<dbReference type="GO" id="GO:0070180">
    <property type="term" value="F:large ribosomal subunit rRNA binding"/>
    <property type="evidence" value="ECO:0007669"/>
    <property type="project" value="UniProtKB-UniRule"/>
</dbReference>
<evidence type="ECO:0000256" key="2">
    <source>
        <dbReference type="ARBA" id="ARBA00008889"/>
    </source>
</evidence>
<evidence type="ECO:0000256" key="5">
    <source>
        <dbReference type="ARBA" id="ARBA00035202"/>
    </source>
</evidence>
<dbReference type="PROSITE" id="PS01109">
    <property type="entry name" value="RIBOSOMAL_L10"/>
    <property type="match status" value="1"/>
</dbReference>
<dbReference type="GO" id="GO:0015934">
    <property type="term" value="C:large ribosomal subunit"/>
    <property type="evidence" value="ECO:0007669"/>
    <property type="project" value="InterPro"/>
</dbReference>
<dbReference type="InterPro" id="IPR047865">
    <property type="entry name" value="Ribosomal_uL10_bac_type"/>
</dbReference>
<dbReference type="KEGG" id="dalk:DSCA_21510"/>
<comment type="subunit">
    <text evidence="6">Part of the ribosomal stalk of the 50S ribosomal subunit. The N-terminus interacts with L11 and the large rRNA to form the base of the stalk. The C-terminus forms an elongated spine to which L12 dimers bind in a sequential fashion forming a multimeric L10(L12)X complex.</text>
</comment>
<evidence type="ECO:0000256" key="3">
    <source>
        <dbReference type="ARBA" id="ARBA00022980"/>
    </source>
</evidence>
<evidence type="ECO:0000256" key="6">
    <source>
        <dbReference type="HAMAP-Rule" id="MF_00362"/>
    </source>
</evidence>
<dbReference type="InterPro" id="IPR002363">
    <property type="entry name" value="Ribosomal_uL10_CS_bac"/>
</dbReference>
<dbReference type="RefSeq" id="WP_155316405.1">
    <property type="nucleotide sequence ID" value="NZ_AP021874.1"/>
</dbReference>
<dbReference type="Proteomes" id="UP000427906">
    <property type="component" value="Chromosome"/>
</dbReference>
<accession>A0A5K7YMW3</accession>
<keyword evidence="6" id="KW-0694">RNA-binding</keyword>
<dbReference type="Gene3D" id="6.10.250.290">
    <property type="match status" value="1"/>
</dbReference>
<dbReference type="OrthoDB" id="3186107at2"/>
<dbReference type="HAMAP" id="MF_00362">
    <property type="entry name" value="Ribosomal_uL10"/>
    <property type="match status" value="1"/>
</dbReference>
<dbReference type="Gene3D" id="3.30.70.1730">
    <property type="match status" value="1"/>
</dbReference>
<reference evidence="7 8" key="1">
    <citation type="submission" date="2019-11" db="EMBL/GenBank/DDBJ databases">
        <title>Comparative genomics of hydrocarbon-degrading Desulfosarcina strains.</title>
        <authorList>
            <person name="Watanabe M."/>
            <person name="Kojima H."/>
            <person name="Fukui M."/>
        </authorList>
    </citation>
    <scope>NUCLEOTIDE SEQUENCE [LARGE SCALE GENOMIC DNA]</scope>
    <source>
        <strain evidence="7 8">PL12</strain>
    </source>
</reference>
<keyword evidence="3 6" id="KW-0689">Ribosomal protein</keyword>
<dbReference type="NCBIfam" id="NF000955">
    <property type="entry name" value="PRK00099.1-1"/>
    <property type="match status" value="1"/>
</dbReference>
<evidence type="ECO:0000313" key="8">
    <source>
        <dbReference type="Proteomes" id="UP000427906"/>
    </source>
</evidence>
<comment type="similarity">
    <text evidence="2 6">Belongs to the universal ribosomal protein uL10 family.</text>
</comment>
<keyword evidence="4 6" id="KW-0687">Ribonucleoprotein</keyword>
<dbReference type="InterPro" id="IPR001790">
    <property type="entry name" value="Ribosomal_uL10"/>
</dbReference>
<evidence type="ECO:0000256" key="4">
    <source>
        <dbReference type="ARBA" id="ARBA00023274"/>
    </source>
</evidence>
<dbReference type="CDD" id="cd05797">
    <property type="entry name" value="Ribosomal_L10"/>
    <property type="match status" value="1"/>
</dbReference>
<organism evidence="7 8">
    <name type="scientific">Desulfosarcina alkanivorans</name>
    <dbReference type="NCBI Taxonomy" id="571177"/>
    <lineage>
        <taxon>Bacteria</taxon>
        <taxon>Pseudomonadati</taxon>
        <taxon>Thermodesulfobacteriota</taxon>
        <taxon>Desulfobacteria</taxon>
        <taxon>Desulfobacterales</taxon>
        <taxon>Desulfosarcinaceae</taxon>
        <taxon>Desulfosarcina</taxon>
    </lineage>
</organism>
<dbReference type="EMBL" id="AP021874">
    <property type="protein sequence ID" value="BBO68221.1"/>
    <property type="molecule type" value="Genomic_DNA"/>
</dbReference>
<dbReference type="AlphaFoldDB" id="A0A5K7YMW3"/>
<dbReference type="InterPro" id="IPR043141">
    <property type="entry name" value="Ribosomal_uL10-like_sf"/>
</dbReference>
<sequence length="174" mass="19212">MDINDKKRIAEDLQERFKKSTIVILTDYKGLDVSSMNTLRRKLREANAEYQVAKNSLLVRASEGNDVTLIKDQFKGPSAIALSYDDPVGPAKVLTDFLKENKKFEIKVGVLNGKVIDFNGIKALSSLPSREVLLAQVLSAMNAVPTSLVTALSDVPRRLLNVLQAIKDQKEAQA</sequence>
<evidence type="ECO:0000256" key="1">
    <source>
        <dbReference type="ARBA" id="ARBA00002633"/>
    </source>
</evidence>
<evidence type="ECO:0000313" key="7">
    <source>
        <dbReference type="EMBL" id="BBO68221.1"/>
    </source>
</evidence>
<name>A0A5K7YMW3_9BACT</name>
<protein>
    <recommendedName>
        <fullName evidence="5 6">Large ribosomal subunit protein uL10</fullName>
    </recommendedName>
</protein>
<dbReference type="Pfam" id="PF00466">
    <property type="entry name" value="Ribosomal_L10"/>
    <property type="match status" value="1"/>
</dbReference>
<gene>
    <name evidence="6 7" type="primary">rplJ</name>
    <name evidence="7" type="ORF">DSCA_21510</name>
</gene>
<proteinExistence type="inferred from homology"/>
<keyword evidence="6" id="KW-0699">rRNA-binding</keyword>
<dbReference type="GO" id="GO:0003735">
    <property type="term" value="F:structural constituent of ribosome"/>
    <property type="evidence" value="ECO:0007669"/>
    <property type="project" value="InterPro"/>
</dbReference>
<dbReference type="SUPFAM" id="SSF160369">
    <property type="entry name" value="Ribosomal protein L10-like"/>
    <property type="match status" value="1"/>
</dbReference>
<dbReference type="GO" id="GO:0006412">
    <property type="term" value="P:translation"/>
    <property type="evidence" value="ECO:0007669"/>
    <property type="project" value="UniProtKB-UniRule"/>
</dbReference>
<dbReference type="InterPro" id="IPR022973">
    <property type="entry name" value="Ribosomal_uL10_bac"/>
</dbReference>